<evidence type="ECO:0000313" key="3">
    <source>
        <dbReference type="Proteomes" id="UP000316727"/>
    </source>
</evidence>
<name>A0A501W1F5_9BACT</name>
<dbReference type="AlphaFoldDB" id="A0A501W1F5"/>
<evidence type="ECO:0008006" key="4">
    <source>
        <dbReference type="Google" id="ProtNLM"/>
    </source>
</evidence>
<evidence type="ECO:0000256" key="1">
    <source>
        <dbReference type="SAM" id="Phobius"/>
    </source>
</evidence>
<sequence length="153" mass="17830">MNAPTLPEPLYINLLSQYSQPHRARWIYLTLAILVPVSYFTLLLFEFSWLNLVMGTVFTVNAYVIYASSSEKDPLGVLGKSYLRLNEQGLKYKARRQRAVEVLWQEVRLMQLHLFSVDFELKNGQLKSINLEQLSDENLQLVKVRLRQVQAEL</sequence>
<evidence type="ECO:0000313" key="2">
    <source>
        <dbReference type="EMBL" id="TPE39466.1"/>
    </source>
</evidence>
<dbReference type="Proteomes" id="UP000316727">
    <property type="component" value="Unassembled WGS sequence"/>
</dbReference>
<feature type="transmembrane region" description="Helical" evidence="1">
    <location>
        <begin position="26"/>
        <end position="43"/>
    </location>
</feature>
<keyword evidence="1" id="KW-0472">Membrane</keyword>
<dbReference type="OrthoDB" id="9886814at2"/>
<comment type="caution">
    <text evidence="2">The sequence shown here is derived from an EMBL/GenBank/DDBJ whole genome shotgun (WGS) entry which is preliminary data.</text>
</comment>
<keyword evidence="1" id="KW-0812">Transmembrane</keyword>
<accession>A0A501W1F5</accession>
<organism evidence="2 3">
    <name type="scientific">Pontibacter mangrovi</name>
    <dbReference type="NCBI Taxonomy" id="2589816"/>
    <lineage>
        <taxon>Bacteria</taxon>
        <taxon>Pseudomonadati</taxon>
        <taxon>Bacteroidota</taxon>
        <taxon>Cytophagia</taxon>
        <taxon>Cytophagales</taxon>
        <taxon>Hymenobacteraceae</taxon>
        <taxon>Pontibacter</taxon>
    </lineage>
</organism>
<reference evidence="2 3" key="1">
    <citation type="submission" date="2019-06" db="EMBL/GenBank/DDBJ databases">
        <title>A novel bacterium of genus Pontibacter, isolated from marine sediment.</title>
        <authorList>
            <person name="Huang H."/>
            <person name="Mo K."/>
            <person name="Hu Y."/>
        </authorList>
    </citation>
    <scope>NUCLEOTIDE SEQUENCE [LARGE SCALE GENOMIC DNA]</scope>
    <source>
        <strain evidence="2 3">HB172049</strain>
    </source>
</reference>
<proteinExistence type="predicted"/>
<protein>
    <recommendedName>
        <fullName evidence="4">DUF304 domain-containing protein</fullName>
    </recommendedName>
</protein>
<gene>
    <name evidence="2" type="ORF">FJM65_21010</name>
</gene>
<feature type="transmembrane region" description="Helical" evidence="1">
    <location>
        <begin position="49"/>
        <end position="66"/>
    </location>
</feature>
<dbReference type="EMBL" id="VFRQ01000022">
    <property type="protein sequence ID" value="TPE39466.1"/>
    <property type="molecule type" value="Genomic_DNA"/>
</dbReference>
<keyword evidence="1" id="KW-1133">Transmembrane helix</keyword>
<dbReference type="RefSeq" id="WP_140624328.1">
    <property type="nucleotide sequence ID" value="NZ_VFRQ01000022.1"/>
</dbReference>
<keyword evidence="3" id="KW-1185">Reference proteome</keyword>